<evidence type="ECO:0000259" key="10">
    <source>
        <dbReference type="Pfam" id="PF10590"/>
    </source>
</evidence>
<protein>
    <recommendedName>
        <fullName evidence="6">Pyridoxine/pyridoxamine 5'-phosphate oxidase</fullName>
        <ecNumber evidence="6">1.4.3.5</ecNumber>
    </recommendedName>
    <alternativeName>
        <fullName evidence="6">PNP/PMP oxidase</fullName>
        <shortName evidence="6">PNPOx</shortName>
    </alternativeName>
    <alternativeName>
        <fullName evidence="6">Pyridoxal 5'-phosphate synthase</fullName>
    </alternativeName>
</protein>
<comment type="catalytic activity">
    <reaction evidence="6">
        <text>pyridoxine 5'-phosphate + O2 = pyridoxal 5'-phosphate + H2O2</text>
        <dbReference type="Rhea" id="RHEA:15149"/>
        <dbReference type="ChEBI" id="CHEBI:15379"/>
        <dbReference type="ChEBI" id="CHEBI:16240"/>
        <dbReference type="ChEBI" id="CHEBI:58589"/>
        <dbReference type="ChEBI" id="CHEBI:597326"/>
        <dbReference type="EC" id="1.4.3.5"/>
    </reaction>
</comment>
<keyword evidence="3 6" id="KW-0288">FMN</keyword>
<dbReference type="Gene3D" id="2.30.110.10">
    <property type="entry name" value="Electron Transport, Fmn-binding Protein, Chain A"/>
    <property type="match status" value="1"/>
</dbReference>
<dbReference type="UniPathway" id="UPA01068">
    <property type="reaction ID" value="UER00304"/>
</dbReference>
<comment type="pathway">
    <text evidence="6">Cofactor metabolism; pyridoxal 5'-phosphate salvage; pyridoxal 5'-phosphate from pyridoxamine 5'-phosphate: step 1/1.</text>
</comment>
<comment type="cofactor">
    <cofactor evidence="6 7">
        <name>FMN</name>
        <dbReference type="ChEBI" id="CHEBI:58210"/>
    </cofactor>
    <text evidence="6 7">Binds 1 FMN per subunit.</text>
</comment>
<proteinExistence type="inferred from homology"/>
<feature type="binding site" evidence="6">
    <location>
        <begin position="91"/>
        <end position="92"/>
    </location>
    <ligand>
        <name>FMN</name>
        <dbReference type="ChEBI" id="CHEBI:58210"/>
    </ligand>
</feature>
<keyword evidence="5 6" id="KW-0664">Pyridoxine biosynthesis</keyword>
<keyword evidence="12" id="KW-1185">Reference proteome</keyword>
<dbReference type="GO" id="GO:0010181">
    <property type="term" value="F:FMN binding"/>
    <property type="evidence" value="ECO:0007669"/>
    <property type="project" value="UniProtKB-UniRule"/>
</dbReference>
<dbReference type="OrthoDB" id="9780392at2"/>
<comment type="similarity">
    <text evidence="1 6">Belongs to the pyridoxamine 5'-phosphate oxidase family.</text>
</comment>
<dbReference type="PROSITE" id="PS01064">
    <property type="entry name" value="PYRIDOX_OXIDASE"/>
    <property type="match status" value="1"/>
</dbReference>
<evidence type="ECO:0000256" key="2">
    <source>
        <dbReference type="ARBA" id="ARBA00022630"/>
    </source>
</evidence>
<evidence type="ECO:0000313" key="12">
    <source>
        <dbReference type="Proteomes" id="UP000001302"/>
    </source>
</evidence>
<comment type="pathway">
    <text evidence="6">Cofactor metabolism; pyridoxal 5'-phosphate salvage; pyridoxal 5'-phosphate from pyridoxine 5'-phosphate: step 1/1.</text>
</comment>
<feature type="region of interest" description="Disordered" evidence="8">
    <location>
        <begin position="1"/>
        <end position="24"/>
    </location>
</feature>
<feature type="domain" description="Pyridoxine 5'-phosphate oxidase dimerisation C-terminal" evidence="10">
    <location>
        <begin position="187"/>
        <end position="227"/>
    </location>
</feature>
<evidence type="ECO:0000313" key="11">
    <source>
        <dbReference type="EMBL" id="ADM10612.1"/>
    </source>
</evidence>
<dbReference type="PANTHER" id="PTHR10851">
    <property type="entry name" value="PYRIDOXINE-5-PHOSPHATE OXIDASE"/>
    <property type="match status" value="1"/>
</dbReference>
<dbReference type="GO" id="GO:0008615">
    <property type="term" value="P:pyridoxine biosynthetic process"/>
    <property type="evidence" value="ECO:0007669"/>
    <property type="project" value="UniProtKB-UniRule"/>
</dbReference>
<sequence length="227" mass="25483">MDKDDIIPATPSDEDYARERAAQDAFGEEADQGAVFDQDDPFALFAEWMALAGKHELNDPNAMALATTGADGAPDVRIVLLKEVDHGFVFYSNLQSSKGVQLADRPQAALCFHWKSIRRQVRVRGPVAPVSVGEADAYFAERSRGSQIGAWASTQSQIMDGEGDLTSRIADLTERFSGEDIPRPPHWSGYRVLPQDIEFWVNRPYRLHDRLVFRREGEGWETSRLYP</sequence>
<dbReference type="Pfam" id="PF10590">
    <property type="entry name" value="PNP_phzG_C"/>
    <property type="match status" value="1"/>
</dbReference>
<evidence type="ECO:0000256" key="8">
    <source>
        <dbReference type="SAM" id="MobiDB-lite"/>
    </source>
</evidence>
<dbReference type="Proteomes" id="UP000001302">
    <property type="component" value="Chromosome"/>
</dbReference>
<feature type="binding site" evidence="6 7">
    <location>
        <position position="98"/>
    </location>
    <ligand>
        <name>FMN</name>
        <dbReference type="ChEBI" id="CHEBI:58210"/>
    </ligand>
</feature>
<evidence type="ECO:0000256" key="6">
    <source>
        <dbReference type="HAMAP-Rule" id="MF_01629"/>
    </source>
</evidence>
<reference evidence="11 12" key="2">
    <citation type="journal article" date="2011" name="J. Bacteriol.">
        <title>Complete genome sequence of strain HTCC2503T of Parvularcula bermudensis, the type species of the order "Parvularculales" in the class Alphaproteobacteria.</title>
        <authorList>
            <person name="Oh H.M."/>
            <person name="Kang I."/>
            <person name="Vergin K.L."/>
            <person name="Kang D."/>
            <person name="Rhee K.H."/>
            <person name="Giovannoni S.J."/>
            <person name="Cho J.C."/>
        </authorList>
    </citation>
    <scope>NUCLEOTIDE SEQUENCE [LARGE SCALE GENOMIC DNA]</scope>
    <source>
        <strain evidence="12">ATCC BAA-594 / HTCC2503 / KCTC 12087</strain>
    </source>
</reference>
<comment type="function">
    <text evidence="6">Catalyzes the oxidation of either pyridoxine 5'-phosphate (PNP) or pyridoxamine 5'-phosphate (PMP) into pyridoxal 5'-phosphate (PLP).</text>
</comment>
<dbReference type="STRING" id="314260.PB2503_12874"/>
<dbReference type="InterPro" id="IPR011576">
    <property type="entry name" value="Pyridox_Oxase_N"/>
</dbReference>
<feature type="binding site" evidence="6">
    <location>
        <begin position="206"/>
        <end position="208"/>
    </location>
    <ligand>
        <name>substrate</name>
    </ligand>
</feature>
<feature type="binding site" evidence="6">
    <location>
        <position position="142"/>
    </location>
    <ligand>
        <name>substrate</name>
    </ligand>
</feature>
<dbReference type="EC" id="1.4.3.5" evidence="6"/>
<dbReference type="KEGG" id="pbr:PB2503_12874"/>
<dbReference type="AlphaFoldDB" id="E0TG41"/>
<dbReference type="InterPro" id="IPR019740">
    <property type="entry name" value="Pyridox_Oxase_CS"/>
</dbReference>
<evidence type="ECO:0000256" key="4">
    <source>
        <dbReference type="ARBA" id="ARBA00023002"/>
    </source>
</evidence>
<feature type="binding site" evidence="6">
    <location>
        <position position="138"/>
    </location>
    <ligand>
        <name>substrate</name>
    </ligand>
</feature>
<dbReference type="HAMAP" id="MF_01629">
    <property type="entry name" value="PdxH"/>
    <property type="match status" value="1"/>
</dbReference>
<dbReference type="InterPro" id="IPR019576">
    <property type="entry name" value="Pyridoxamine_oxidase_dimer_C"/>
</dbReference>
<feature type="binding site" evidence="6">
    <location>
        <position position="146"/>
    </location>
    <ligand>
        <name>substrate</name>
    </ligand>
</feature>
<dbReference type="EMBL" id="CP002156">
    <property type="protein sequence ID" value="ADM10612.1"/>
    <property type="molecule type" value="Genomic_DNA"/>
</dbReference>
<dbReference type="NCBIfam" id="TIGR00558">
    <property type="entry name" value="pdxH"/>
    <property type="match status" value="1"/>
</dbReference>
<evidence type="ECO:0000259" key="9">
    <source>
        <dbReference type="Pfam" id="PF01243"/>
    </source>
</evidence>
<keyword evidence="2 6" id="KW-0285">Flavoprotein</keyword>
<evidence type="ECO:0000256" key="3">
    <source>
        <dbReference type="ARBA" id="ARBA00022643"/>
    </source>
</evidence>
<feature type="binding site" evidence="6 7">
    <location>
        <begin position="77"/>
        <end position="82"/>
    </location>
    <ligand>
        <name>FMN</name>
        <dbReference type="ChEBI" id="CHEBI:58210"/>
    </ligand>
</feature>
<gene>
    <name evidence="6" type="primary">pdxH</name>
    <name evidence="11" type="ordered locus">PB2503_12874</name>
</gene>
<feature type="binding site" evidence="6">
    <location>
        <position position="82"/>
    </location>
    <ligand>
        <name>substrate</name>
    </ligand>
</feature>
<evidence type="ECO:0000256" key="7">
    <source>
        <dbReference type="PIRSR" id="PIRSR000190-2"/>
    </source>
</evidence>
<dbReference type="HOGENOM" id="CLU_032263_2_2_5"/>
<dbReference type="NCBIfam" id="NF004231">
    <property type="entry name" value="PRK05679.1"/>
    <property type="match status" value="1"/>
</dbReference>
<dbReference type="GO" id="GO:0004733">
    <property type="term" value="F:pyridoxamine phosphate oxidase activity"/>
    <property type="evidence" value="ECO:0007669"/>
    <property type="project" value="UniProtKB-UniRule"/>
</dbReference>
<dbReference type="SUPFAM" id="SSF50475">
    <property type="entry name" value="FMN-binding split barrel"/>
    <property type="match status" value="1"/>
</dbReference>
<dbReference type="InterPro" id="IPR000659">
    <property type="entry name" value="Pyridox_Oxase"/>
</dbReference>
<feature type="binding site" evidence="6 7">
    <location>
        <begin position="155"/>
        <end position="156"/>
    </location>
    <ligand>
        <name>FMN</name>
        <dbReference type="ChEBI" id="CHEBI:58210"/>
    </ligand>
</feature>
<keyword evidence="4 6" id="KW-0560">Oxidoreductase</keyword>
<reference evidence="12" key="1">
    <citation type="submission" date="2010-08" db="EMBL/GenBank/DDBJ databases">
        <title>Genome sequence of Parvularcula bermudensis HTCC2503.</title>
        <authorList>
            <person name="Kang D.-M."/>
            <person name="Oh H.-M."/>
            <person name="Cho J.-C."/>
        </authorList>
    </citation>
    <scope>NUCLEOTIDE SEQUENCE [LARGE SCALE GENOMIC DNA]</scope>
    <source>
        <strain evidence="12">ATCC BAA-594 / HTCC2503 / KCTC 12087</strain>
    </source>
</reference>
<name>E0TG41_PARBH</name>
<dbReference type="RefSeq" id="WP_013301586.1">
    <property type="nucleotide sequence ID" value="NC_014414.1"/>
</dbReference>
<feature type="domain" description="Pyridoxamine 5'-phosphate oxidase N-terminal" evidence="9">
    <location>
        <begin position="56"/>
        <end position="158"/>
    </location>
</feature>
<dbReference type="eggNOG" id="COG0259">
    <property type="taxonomic scope" value="Bacteria"/>
</dbReference>
<dbReference type="Pfam" id="PF01243">
    <property type="entry name" value="PNPOx_N"/>
    <property type="match status" value="1"/>
</dbReference>
<dbReference type="InterPro" id="IPR012349">
    <property type="entry name" value="Split_barrel_FMN-bd"/>
</dbReference>
<comment type="caution">
    <text evidence="6">Lacks conserved residue(s) required for the propagation of feature annotation.</text>
</comment>
<evidence type="ECO:0000256" key="5">
    <source>
        <dbReference type="ARBA" id="ARBA00023096"/>
    </source>
</evidence>
<accession>E0TG41</accession>
<evidence type="ECO:0000256" key="1">
    <source>
        <dbReference type="ARBA" id="ARBA00007301"/>
    </source>
</evidence>
<feature type="binding site" evidence="6 7">
    <location>
        <position position="210"/>
    </location>
    <ligand>
        <name>FMN</name>
        <dbReference type="ChEBI" id="CHEBI:58210"/>
    </ligand>
</feature>
<comment type="catalytic activity">
    <reaction evidence="6">
        <text>pyridoxamine 5'-phosphate + O2 + H2O = pyridoxal 5'-phosphate + H2O2 + NH4(+)</text>
        <dbReference type="Rhea" id="RHEA:15817"/>
        <dbReference type="ChEBI" id="CHEBI:15377"/>
        <dbReference type="ChEBI" id="CHEBI:15379"/>
        <dbReference type="ChEBI" id="CHEBI:16240"/>
        <dbReference type="ChEBI" id="CHEBI:28938"/>
        <dbReference type="ChEBI" id="CHEBI:58451"/>
        <dbReference type="ChEBI" id="CHEBI:597326"/>
        <dbReference type="EC" id="1.4.3.5"/>
    </reaction>
</comment>
<feature type="binding site" evidence="6 7">
    <location>
        <position position="200"/>
    </location>
    <ligand>
        <name>FMN</name>
        <dbReference type="ChEBI" id="CHEBI:58210"/>
    </ligand>
</feature>
<feature type="binding site" evidence="6 7">
    <location>
        <position position="120"/>
    </location>
    <ligand>
        <name>FMN</name>
        <dbReference type="ChEBI" id="CHEBI:58210"/>
    </ligand>
</feature>
<dbReference type="PANTHER" id="PTHR10851:SF0">
    <property type="entry name" value="PYRIDOXINE-5'-PHOSPHATE OXIDASE"/>
    <property type="match status" value="1"/>
</dbReference>
<organism evidence="11 12">
    <name type="scientific">Parvularcula bermudensis (strain ATCC BAA-594 / HTCC2503 / KCTC 12087)</name>
    <dbReference type="NCBI Taxonomy" id="314260"/>
    <lineage>
        <taxon>Bacteria</taxon>
        <taxon>Pseudomonadati</taxon>
        <taxon>Pseudomonadota</taxon>
        <taxon>Alphaproteobacteria</taxon>
        <taxon>Parvularculales</taxon>
        <taxon>Parvularculaceae</taxon>
        <taxon>Parvularcula</taxon>
    </lineage>
</organism>
<dbReference type="PIRSF" id="PIRSF000190">
    <property type="entry name" value="Pyd_amn-ph_oxd"/>
    <property type="match status" value="1"/>
</dbReference>
<comment type="subunit">
    <text evidence="6">Homodimer.</text>
</comment>